<reference evidence="1 2" key="1">
    <citation type="submission" date="2018-11" db="EMBL/GenBank/DDBJ databases">
        <title>Clostridium sp. nov., a member of the family Erysipelotrichaceae isolated from pig faeces.</title>
        <authorList>
            <person name="Chang Y.-H."/>
        </authorList>
    </citation>
    <scope>NUCLEOTIDE SEQUENCE [LARGE SCALE GENOMIC DNA]</scope>
    <source>
        <strain evidence="1 2">YH-panp20</strain>
    </source>
</reference>
<name>A0A3N0I084_9FIRM</name>
<proteinExistence type="predicted"/>
<dbReference type="Proteomes" id="UP000276568">
    <property type="component" value="Unassembled WGS sequence"/>
</dbReference>
<accession>A0A3N0I084</accession>
<dbReference type="EMBL" id="RJQC01000003">
    <property type="protein sequence ID" value="RNM29850.1"/>
    <property type="molecule type" value="Genomic_DNA"/>
</dbReference>
<evidence type="ECO:0000313" key="1">
    <source>
        <dbReference type="EMBL" id="RNM29850.1"/>
    </source>
</evidence>
<gene>
    <name evidence="1" type="ORF">EDX97_09515</name>
</gene>
<protein>
    <submittedName>
        <fullName evidence="1">Uncharacterized protein</fullName>
    </submittedName>
</protein>
<organism evidence="1 2">
    <name type="scientific">Absicoccus porci</name>
    <dbReference type="NCBI Taxonomy" id="2486576"/>
    <lineage>
        <taxon>Bacteria</taxon>
        <taxon>Bacillati</taxon>
        <taxon>Bacillota</taxon>
        <taxon>Erysipelotrichia</taxon>
        <taxon>Erysipelotrichales</taxon>
        <taxon>Erysipelotrichaceae</taxon>
        <taxon>Absicoccus</taxon>
    </lineage>
</organism>
<sequence>MSNKNLIYNTRKDNVITISNNYEFNCGVPKSAIFIGFQYITSDKKYNFNHFKKSNDRAKAYDEFIKCMQYLSEFSWEELGNLGKKQGGFETIEYNNFKSSITNNLPSSKNISKDTKLYVFRFGHGKYRMICYKSNSCYAAMHLLGFDFDYSLYDHGS</sequence>
<keyword evidence="2" id="KW-1185">Reference proteome</keyword>
<dbReference type="OrthoDB" id="3035351at2"/>
<dbReference type="AlphaFoldDB" id="A0A3N0I084"/>
<comment type="caution">
    <text evidence="1">The sequence shown here is derived from an EMBL/GenBank/DDBJ whole genome shotgun (WGS) entry which is preliminary data.</text>
</comment>
<dbReference type="RefSeq" id="WP_128520914.1">
    <property type="nucleotide sequence ID" value="NZ_RJQC01000003.1"/>
</dbReference>
<evidence type="ECO:0000313" key="2">
    <source>
        <dbReference type="Proteomes" id="UP000276568"/>
    </source>
</evidence>